<comment type="caution">
    <text evidence="1">The sequence shown here is derived from an EMBL/GenBank/DDBJ whole genome shotgun (WGS) entry which is preliminary data.</text>
</comment>
<dbReference type="Proteomes" id="UP000005143">
    <property type="component" value="Unassembled WGS sequence"/>
</dbReference>
<dbReference type="InterPro" id="IPR021145">
    <property type="entry name" value="Portal_protein_SPP1_Gp6-like"/>
</dbReference>
<protein>
    <recommendedName>
        <fullName evidence="3">Phage portal protein</fullName>
    </recommendedName>
</protein>
<dbReference type="AlphaFoldDB" id="H0EA71"/>
<evidence type="ECO:0008006" key="3">
    <source>
        <dbReference type="Google" id="ProtNLM"/>
    </source>
</evidence>
<reference evidence="1 2" key="1">
    <citation type="journal article" date="2013" name="Biodegradation">
        <title>Quantitative proteomic analysis of ibuprofen-degrading Patulibacter sp. strain I11.</title>
        <authorList>
            <person name="Almeida B."/>
            <person name="Kjeldal H."/>
            <person name="Lolas I."/>
            <person name="Knudsen A.D."/>
            <person name="Carvalho G."/>
            <person name="Nielsen K.L."/>
            <person name="Barreto Crespo M.T."/>
            <person name="Stensballe A."/>
            <person name="Nielsen J.L."/>
        </authorList>
    </citation>
    <scope>NUCLEOTIDE SEQUENCE [LARGE SCALE GENOMIC DNA]</scope>
    <source>
        <strain evidence="1 2">I11</strain>
    </source>
</reference>
<sequence>MLPDGGPPRFTPFDVDPDAYADGNARAAAWTRELSRRLSQREPSIRRHRAYFAGEQPMRLGSKNWTDAFGDSFGCARNNWMPLVAETAVARIDLQGFRLDPRDPNPDRDAWEIFQANGLDLHAAQLHLDTIVTGWGYTLTWPDEHDDPRITVEDPLETIVMRDPADRRRILAGLKSWRDLVGRWHALLFTPDTVWTLVGGIDGSDERTAIPPQQWTVTKGEDNPLGRVPIVEFINNPDIHWQGHSDLEPVEPLQDALDKTFADLLIASEFTAYRQRVLIGGETPIDPTTKQPITQAEFGIQRLLTLEEGGEIKELEASDLSNYTGVLESLKNDVAALTWTPPQYLLGSMVNISGDALKAAESGLYFRVARKLKLFGESWKATLRLAFHVLGLEEMAMTAEVVWRDHETTSEAVRVDALTKLSTLEVPKVALWEMWGATPTMIERWKAERIEEQIAGGYALGLTPNGPAVEPAAPEPLPEPIAA</sequence>
<dbReference type="EMBL" id="AGUD01000292">
    <property type="protein sequence ID" value="EHN09411.1"/>
    <property type="molecule type" value="Genomic_DNA"/>
</dbReference>
<evidence type="ECO:0000313" key="2">
    <source>
        <dbReference type="Proteomes" id="UP000005143"/>
    </source>
</evidence>
<evidence type="ECO:0000313" key="1">
    <source>
        <dbReference type="EMBL" id="EHN09411.1"/>
    </source>
</evidence>
<dbReference type="Pfam" id="PF05133">
    <property type="entry name" value="SPP1_portal"/>
    <property type="match status" value="1"/>
</dbReference>
<organism evidence="1 2">
    <name type="scientific">Patulibacter medicamentivorans</name>
    <dbReference type="NCBI Taxonomy" id="1097667"/>
    <lineage>
        <taxon>Bacteria</taxon>
        <taxon>Bacillati</taxon>
        <taxon>Actinomycetota</taxon>
        <taxon>Thermoleophilia</taxon>
        <taxon>Solirubrobacterales</taxon>
        <taxon>Patulibacteraceae</taxon>
        <taxon>Patulibacter</taxon>
    </lineage>
</organism>
<proteinExistence type="predicted"/>
<keyword evidence="2" id="KW-1185">Reference proteome</keyword>
<name>H0EA71_9ACTN</name>
<accession>H0EA71</accession>
<gene>
    <name evidence="1" type="ORF">PAI11_37450</name>
</gene>